<evidence type="ECO:0000256" key="1">
    <source>
        <dbReference type="SAM" id="SignalP"/>
    </source>
</evidence>
<organism evidence="2 3">
    <name type="scientific">Variovorax paradoxus</name>
    <dbReference type="NCBI Taxonomy" id="34073"/>
    <lineage>
        <taxon>Bacteria</taxon>
        <taxon>Pseudomonadati</taxon>
        <taxon>Pseudomonadota</taxon>
        <taxon>Betaproteobacteria</taxon>
        <taxon>Burkholderiales</taxon>
        <taxon>Comamonadaceae</taxon>
        <taxon>Variovorax</taxon>
    </lineage>
</organism>
<proteinExistence type="predicted"/>
<name>A0AA91DQB8_VARPD</name>
<protein>
    <recommendedName>
        <fullName evidence="4">Sel1 repeat family protein</fullName>
    </recommendedName>
</protein>
<dbReference type="Proteomes" id="UP000077852">
    <property type="component" value="Unassembled WGS sequence"/>
</dbReference>
<evidence type="ECO:0000313" key="3">
    <source>
        <dbReference type="Proteomes" id="UP000077852"/>
    </source>
</evidence>
<dbReference type="EMBL" id="LVHG01000032">
    <property type="protein sequence ID" value="OAK65572.1"/>
    <property type="molecule type" value="Genomic_DNA"/>
</dbReference>
<keyword evidence="1" id="KW-0732">Signal</keyword>
<dbReference type="SUPFAM" id="SSF81901">
    <property type="entry name" value="HCP-like"/>
    <property type="match status" value="1"/>
</dbReference>
<evidence type="ECO:0000313" key="2">
    <source>
        <dbReference type="EMBL" id="OAK65572.1"/>
    </source>
</evidence>
<sequence length="159" mass="16966">MKNIDLRFGAKLAVLLPLLLNLPVSYAMENQAMDKPDAAPASSSSPISGARSFALTDAQRAELVTKAEAGDAEATFRLSLYYTFASSDDVQRTRWLTAAAKAGHVVAQHNLAYDLYMSGKDLAEAAHWAAESAKNGNAEAGDLLKEIEAARAKARGSRP</sequence>
<gene>
    <name evidence="2" type="ORF">A3K87_10875</name>
</gene>
<evidence type="ECO:0008006" key="4">
    <source>
        <dbReference type="Google" id="ProtNLM"/>
    </source>
</evidence>
<feature type="chain" id="PRO_5041679442" description="Sel1 repeat family protein" evidence="1">
    <location>
        <begin position="28"/>
        <end position="159"/>
    </location>
</feature>
<dbReference type="InterPro" id="IPR011990">
    <property type="entry name" value="TPR-like_helical_dom_sf"/>
</dbReference>
<comment type="caution">
    <text evidence="2">The sequence shown here is derived from an EMBL/GenBank/DDBJ whole genome shotgun (WGS) entry which is preliminary data.</text>
</comment>
<dbReference type="Gene3D" id="1.25.40.10">
    <property type="entry name" value="Tetratricopeptide repeat domain"/>
    <property type="match status" value="1"/>
</dbReference>
<reference evidence="2 3" key="1">
    <citation type="submission" date="2016-03" db="EMBL/GenBank/DDBJ databases">
        <title>Genome sequence of Variovorax paradoxus KB5.</title>
        <authorList>
            <person name="Jeong H."/>
            <person name="Hong C.E."/>
            <person name="Jo S.H."/>
            <person name="Park J.M."/>
        </authorList>
    </citation>
    <scope>NUCLEOTIDE SEQUENCE [LARGE SCALE GENOMIC DNA]</scope>
    <source>
        <strain evidence="2 3">KB5</strain>
    </source>
</reference>
<dbReference type="AlphaFoldDB" id="A0AA91DQB8"/>
<accession>A0AA91DQB8</accession>
<feature type="signal peptide" evidence="1">
    <location>
        <begin position="1"/>
        <end position="27"/>
    </location>
</feature>